<evidence type="ECO:0000313" key="3">
    <source>
        <dbReference type="EMBL" id="PWB93489.1"/>
    </source>
</evidence>
<protein>
    <submittedName>
        <fullName evidence="3">Uncharacterized protein</fullName>
    </submittedName>
</protein>
<reference evidence="3 4" key="1">
    <citation type="journal article" date="2018" name="Appl. Microbiol. Biotechnol.">
        <title>Co-cultivation of the strictly anaerobic methanogen Methanosarcina barkeri with aerobic methanotrophs in an oxygen-limited membrane bioreactor.</title>
        <authorList>
            <person name="In 't Zandt M.H."/>
            <person name="van den Bosch T.J.M."/>
            <person name="Rijkers R."/>
            <person name="van Kessel M.A.H.J."/>
            <person name="Jetten M.S.M."/>
            <person name="Welte C.U."/>
        </authorList>
    </citation>
    <scope>NUCLEOTIDE SEQUENCE [LARGE SCALE GENOMIC DNA]</scope>
    <source>
        <strain evidence="3 4">DSM 17706</strain>
    </source>
</reference>
<dbReference type="AlphaFoldDB" id="A0A2U1SPF0"/>
<evidence type="ECO:0000256" key="2">
    <source>
        <dbReference type="SAM" id="SignalP"/>
    </source>
</evidence>
<name>A0A2U1SPF0_METSR</name>
<gene>
    <name evidence="3" type="ORF">C5689_12740</name>
</gene>
<feature type="chain" id="PRO_5015601820" evidence="2">
    <location>
        <begin position="20"/>
        <end position="122"/>
    </location>
</feature>
<keyword evidence="2" id="KW-0732">Signal</keyword>
<feature type="compositionally biased region" description="Basic and acidic residues" evidence="1">
    <location>
        <begin position="41"/>
        <end position="63"/>
    </location>
</feature>
<accession>A0A2U1SPF0</accession>
<feature type="region of interest" description="Disordered" evidence="1">
    <location>
        <begin position="22"/>
        <end position="122"/>
    </location>
</feature>
<evidence type="ECO:0000313" key="4">
    <source>
        <dbReference type="Proteomes" id="UP000245137"/>
    </source>
</evidence>
<dbReference type="RefSeq" id="WP_108917654.1">
    <property type="nucleotide sequence ID" value="NZ_BGJY01000019.1"/>
</dbReference>
<proteinExistence type="predicted"/>
<feature type="compositionally biased region" description="Pro residues" evidence="1">
    <location>
        <begin position="101"/>
        <end position="111"/>
    </location>
</feature>
<dbReference type="EMBL" id="PUIV01000020">
    <property type="protein sequence ID" value="PWB93489.1"/>
    <property type="molecule type" value="Genomic_DNA"/>
</dbReference>
<comment type="caution">
    <text evidence="3">The sequence shown here is derived from an EMBL/GenBank/DDBJ whole genome shotgun (WGS) entry which is preliminary data.</text>
</comment>
<sequence length="122" mass="13211">MSKVLLVASIVAGVALATAAEAEPFGAPRARESAAPQQSRAAEEQRRHDLWEARERLAEQRERQRSRHRNAGDYPGGGYPGQAPYAYGAPSGGYGYGDDVAPPPRPAPPQSPRGLHNGLWYY</sequence>
<keyword evidence="4" id="KW-1185">Reference proteome</keyword>
<evidence type="ECO:0000256" key="1">
    <source>
        <dbReference type="SAM" id="MobiDB-lite"/>
    </source>
</evidence>
<dbReference type="Proteomes" id="UP000245137">
    <property type="component" value="Unassembled WGS sequence"/>
</dbReference>
<feature type="signal peptide" evidence="2">
    <location>
        <begin position="1"/>
        <end position="19"/>
    </location>
</feature>
<organism evidence="3 4">
    <name type="scientific">Methylosinus sporium</name>
    <dbReference type="NCBI Taxonomy" id="428"/>
    <lineage>
        <taxon>Bacteria</taxon>
        <taxon>Pseudomonadati</taxon>
        <taxon>Pseudomonadota</taxon>
        <taxon>Alphaproteobacteria</taxon>
        <taxon>Hyphomicrobiales</taxon>
        <taxon>Methylocystaceae</taxon>
        <taxon>Methylosinus</taxon>
    </lineage>
</organism>